<gene>
    <name evidence="2" type="primary">pilW</name>
    <name evidence="2" type="ORF">tinsulaeT_05030</name>
</gene>
<keyword evidence="1" id="KW-1133">Transmembrane helix</keyword>
<evidence type="ECO:0000313" key="3">
    <source>
        <dbReference type="Proteomes" id="UP001157186"/>
    </source>
</evidence>
<reference evidence="2 3" key="1">
    <citation type="submission" date="2023-03" db="EMBL/GenBank/DDBJ databases">
        <title>Draft genome sequence of Thalassotalea insulae KCTC 62186T.</title>
        <authorList>
            <person name="Sawabe T."/>
        </authorList>
    </citation>
    <scope>NUCLEOTIDE SEQUENCE [LARGE SCALE GENOMIC DNA]</scope>
    <source>
        <strain evidence="2 3">KCTC 62186</strain>
    </source>
</reference>
<keyword evidence="1" id="KW-0812">Transmembrane</keyword>
<accession>A0ABQ6GME0</accession>
<dbReference type="Proteomes" id="UP001157186">
    <property type="component" value="Unassembled WGS sequence"/>
</dbReference>
<dbReference type="Pfam" id="PF16074">
    <property type="entry name" value="PilW"/>
    <property type="match status" value="1"/>
</dbReference>
<organism evidence="2 3">
    <name type="scientific">Thalassotalea insulae</name>
    <dbReference type="NCBI Taxonomy" id="2056778"/>
    <lineage>
        <taxon>Bacteria</taxon>
        <taxon>Pseudomonadati</taxon>
        <taxon>Pseudomonadota</taxon>
        <taxon>Gammaproteobacteria</taxon>
        <taxon>Alteromonadales</taxon>
        <taxon>Colwelliaceae</taxon>
        <taxon>Thalassotalea</taxon>
    </lineage>
</organism>
<proteinExistence type="predicted"/>
<comment type="caution">
    <text evidence="2">The sequence shown here is derived from an EMBL/GenBank/DDBJ whole genome shotgun (WGS) entry which is preliminary data.</text>
</comment>
<protein>
    <submittedName>
        <fullName evidence="2">Type IV minor pilin protein PilW</fullName>
    </submittedName>
</protein>
<evidence type="ECO:0000313" key="2">
    <source>
        <dbReference type="EMBL" id="GLX77163.1"/>
    </source>
</evidence>
<keyword evidence="1" id="KW-0472">Membrane</keyword>
<dbReference type="InterPro" id="IPR032092">
    <property type="entry name" value="PilW"/>
</dbReference>
<dbReference type="EMBL" id="BSST01000001">
    <property type="protein sequence ID" value="GLX77163.1"/>
    <property type="molecule type" value="Genomic_DNA"/>
</dbReference>
<keyword evidence="3" id="KW-1185">Reference proteome</keyword>
<name>A0ABQ6GME0_9GAMM</name>
<sequence length="340" mass="37197">MNRIKGFTVVELLISLAVGLGLLAGVLSVFVGMKTTTSETSSFGELQENGRFALNLLTHDLLRQDFWGDYTGTFDLSSLNGVVQAAPTNDCVGQGINNATFPVAAGHFRTLWGITVDSSNTNPLGCFANANPAKEDSDIVQIKRVLGDPVLLADVDDERYYLMTNIGHGEIFDGGGATPPTIDNSQIWEYQHHIYYVTEQSQGSDKVPVLMQGRLTDSMVFSPVVDGIEMIRFMYGVDTSGNGMVNSYISADEMNNNPDYWDNAATSATASVTSSIIAVKIYVLARSVLPDNKYSNTNTYHLGNLEYTVDDNYRRLLFSATVTLFNARIDSWPPQNLPAI</sequence>
<dbReference type="RefSeq" id="WP_284243003.1">
    <property type="nucleotide sequence ID" value="NZ_BSST01000001.1"/>
</dbReference>
<evidence type="ECO:0000256" key="1">
    <source>
        <dbReference type="SAM" id="Phobius"/>
    </source>
</evidence>
<feature type="transmembrane region" description="Helical" evidence="1">
    <location>
        <begin position="12"/>
        <end position="33"/>
    </location>
</feature>